<name>A0A2X0QUC9_9PROT</name>
<keyword evidence="1" id="KW-1133">Transmembrane helix</keyword>
<dbReference type="EMBL" id="LS423452">
    <property type="protein sequence ID" value="SPS05077.1"/>
    <property type="molecule type" value="Genomic_DNA"/>
</dbReference>
<proteinExistence type="predicted"/>
<dbReference type="AlphaFoldDB" id="A0A2X0QUC9"/>
<keyword evidence="1" id="KW-0812">Transmembrane</keyword>
<accession>A0A2X0QUC9</accession>
<feature type="transmembrane region" description="Helical" evidence="1">
    <location>
        <begin position="243"/>
        <end position="267"/>
    </location>
</feature>
<reference evidence="2" key="1">
    <citation type="submission" date="2018-05" db="EMBL/GenBank/DDBJ databases">
        <authorList>
            <person name="Lanie J.A."/>
            <person name="Ng W.-L."/>
            <person name="Kazmierczak K.M."/>
            <person name="Andrzejewski T.M."/>
            <person name="Davidsen T.M."/>
            <person name="Wayne K.J."/>
            <person name="Tettelin H."/>
            <person name="Glass J.I."/>
            <person name="Rusch D."/>
            <person name="Podicherti R."/>
            <person name="Tsui H.-C.T."/>
            <person name="Winkler M.E."/>
        </authorList>
    </citation>
    <scope>NUCLEOTIDE SEQUENCE</scope>
    <source>
        <strain evidence="2">KNB</strain>
    </source>
</reference>
<sequence>MIDDAKSWGENLILDGFTYDFITGGAPTDATIRLAWLDKQLPEHAGLNGQSAEFKPQPWRQLAKVLREMGHAEDARQVSIAFEKRLRKADLIGQTPVLAKDLCPQRSWIYRKTSRILHWWFGALTGYGYRPLRLLSWVLGVWLFCAAIYWGAALKGGYAPSSPPVFQNPAYTVCKPPKNNWYLCSQLSEAYSGLSPLAYSLDIILPFVDLQQETRWSPLIPTPIDPWYAEFFANWSWQHNIRLLVWFETLFGWLSGLLLAAVVSGLAKRREE</sequence>
<organism evidence="2">
    <name type="scientific">Candidatus Nitrotoga fabula</name>
    <dbReference type="NCBI Taxonomy" id="2182327"/>
    <lineage>
        <taxon>Bacteria</taxon>
        <taxon>Pseudomonadati</taxon>
        <taxon>Pseudomonadota</taxon>
        <taxon>Betaproteobacteria</taxon>
        <taxon>Nitrosomonadales</taxon>
        <taxon>Gallionellaceae</taxon>
        <taxon>Candidatus Nitrotoga</taxon>
    </lineage>
</organism>
<evidence type="ECO:0000256" key="1">
    <source>
        <dbReference type="SAM" id="Phobius"/>
    </source>
</evidence>
<keyword evidence="1" id="KW-0472">Membrane</keyword>
<feature type="transmembrane region" description="Helical" evidence="1">
    <location>
        <begin position="134"/>
        <end position="152"/>
    </location>
</feature>
<gene>
    <name evidence="2" type="ORF">NITFAB_0666</name>
</gene>
<evidence type="ECO:0000313" key="2">
    <source>
        <dbReference type="EMBL" id="SPS05077.1"/>
    </source>
</evidence>
<protein>
    <recommendedName>
        <fullName evidence="3">Membrane-associated oxidoreductase</fullName>
    </recommendedName>
</protein>
<evidence type="ECO:0008006" key="3">
    <source>
        <dbReference type="Google" id="ProtNLM"/>
    </source>
</evidence>